<dbReference type="eggNOG" id="ENOG502R20E">
    <property type="taxonomic scope" value="Eukaryota"/>
</dbReference>
<accession>G4TQR2</accession>
<organism evidence="2 3">
    <name type="scientific">Serendipita indica (strain DSM 11827)</name>
    <name type="common">Root endophyte fungus</name>
    <name type="synonym">Piriformospora indica</name>
    <dbReference type="NCBI Taxonomy" id="1109443"/>
    <lineage>
        <taxon>Eukaryota</taxon>
        <taxon>Fungi</taxon>
        <taxon>Dikarya</taxon>
        <taxon>Basidiomycota</taxon>
        <taxon>Agaricomycotina</taxon>
        <taxon>Agaricomycetes</taxon>
        <taxon>Sebacinales</taxon>
        <taxon>Serendipitaceae</taxon>
        <taxon>Serendipita</taxon>
    </lineage>
</organism>
<dbReference type="OrthoDB" id="3156427at2759"/>
<reference evidence="2 3" key="1">
    <citation type="journal article" date="2011" name="PLoS Pathog.">
        <title>Endophytic Life Strategies Decoded by Genome and Transcriptome Analyses of the Mutualistic Root Symbiont Piriformospora indica.</title>
        <authorList>
            <person name="Zuccaro A."/>
            <person name="Lahrmann U."/>
            <person name="Guldener U."/>
            <person name="Langen G."/>
            <person name="Pfiffi S."/>
            <person name="Biedenkopf D."/>
            <person name="Wong P."/>
            <person name="Samans B."/>
            <person name="Grimm C."/>
            <person name="Basiewicz M."/>
            <person name="Murat C."/>
            <person name="Martin F."/>
            <person name="Kogel K.H."/>
        </authorList>
    </citation>
    <scope>NUCLEOTIDE SEQUENCE [LARGE SCALE GENOMIC DNA]</scope>
    <source>
        <strain evidence="2 3">DSM 11827</strain>
    </source>
</reference>
<sequence length="335" mass="37717">MEDLSGTLQSLTSCIELAMKSLYDLQTATINANGENNPRHAERYKRVRAELRAHWEHITSLLNKCRSFGADVHLLHASVTTASKDDIRELLEEMLAKCRQDVDIAEQLMARHDNVLGLYAQYRDRFRDHLDHPKVQVTPPGRIRGSPSHAARSSRRQSTGPTGPPQSTPLGPIASFVEDSIASLYPDGNQAMAEFESAMEGIHASLSRLSRFLKDQIFVCQRGLDSLYHPSHNLTPRQFQEFTDSWVTYQGALMKAIQDITRICDAVMIDAVGAPRRPPSPPEEEELSPWEVIRSTVPRFARVRRRSVETTGYRHDSHSGKTEIGITSRTPHSEN</sequence>
<proteinExistence type="predicted"/>
<comment type="caution">
    <text evidence="2">The sequence shown here is derived from an EMBL/GenBank/DDBJ whole genome shotgun (WGS) entry which is preliminary data.</text>
</comment>
<evidence type="ECO:0000313" key="3">
    <source>
        <dbReference type="Proteomes" id="UP000007148"/>
    </source>
</evidence>
<dbReference type="OMA" id="HWEHITS"/>
<keyword evidence="3" id="KW-1185">Reference proteome</keyword>
<feature type="region of interest" description="Disordered" evidence="1">
    <location>
        <begin position="308"/>
        <end position="335"/>
    </location>
</feature>
<dbReference type="EMBL" id="CAFZ01000242">
    <property type="protein sequence ID" value="CCA73655.1"/>
    <property type="molecule type" value="Genomic_DNA"/>
</dbReference>
<name>G4TQR2_SERID</name>
<gene>
    <name evidence="2" type="ORF">PIIN_07608</name>
</gene>
<dbReference type="HOGENOM" id="CLU_071654_0_0_1"/>
<dbReference type="Proteomes" id="UP000007148">
    <property type="component" value="Unassembled WGS sequence"/>
</dbReference>
<dbReference type="InParanoid" id="G4TQR2"/>
<feature type="compositionally biased region" description="Basic and acidic residues" evidence="1">
    <location>
        <begin position="308"/>
        <end position="321"/>
    </location>
</feature>
<evidence type="ECO:0000256" key="1">
    <source>
        <dbReference type="SAM" id="MobiDB-lite"/>
    </source>
</evidence>
<feature type="region of interest" description="Disordered" evidence="1">
    <location>
        <begin position="131"/>
        <end position="172"/>
    </location>
</feature>
<protein>
    <submittedName>
        <fullName evidence="2">Uncharacterized protein</fullName>
    </submittedName>
</protein>
<feature type="compositionally biased region" description="Polar residues" evidence="1">
    <location>
        <begin position="325"/>
        <end position="335"/>
    </location>
</feature>
<evidence type="ECO:0000313" key="2">
    <source>
        <dbReference type="EMBL" id="CCA73655.1"/>
    </source>
</evidence>
<dbReference type="AlphaFoldDB" id="G4TQR2"/>